<dbReference type="EMBL" id="KQ422015">
    <property type="protein sequence ID" value="KOF75754.1"/>
    <property type="molecule type" value="Genomic_DNA"/>
</dbReference>
<gene>
    <name evidence="2" type="ORF">OCBIM_22034257mg</name>
</gene>
<evidence type="ECO:0000256" key="1">
    <source>
        <dbReference type="SAM" id="Phobius"/>
    </source>
</evidence>
<reference evidence="2" key="1">
    <citation type="submission" date="2015-07" db="EMBL/GenBank/DDBJ databases">
        <title>MeaNS - Measles Nucleotide Surveillance Program.</title>
        <authorList>
            <person name="Tran T."/>
            <person name="Druce J."/>
        </authorList>
    </citation>
    <scope>NUCLEOTIDE SEQUENCE</scope>
    <source>
        <strain evidence="2">UCB-OBI-ISO-001</strain>
        <tissue evidence="2">Gonad</tissue>
    </source>
</reference>
<dbReference type="AlphaFoldDB" id="A0A0L8GFY7"/>
<organism evidence="2">
    <name type="scientific">Octopus bimaculoides</name>
    <name type="common">California two-spotted octopus</name>
    <dbReference type="NCBI Taxonomy" id="37653"/>
    <lineage>
        <taxon>Eukaryota</taxon>
        <taxon>Metazoa</taxon>
        <taxon>Spiralia</taxon>
        <taxon>Lophotrochozoa</taxon>
        <taxon>Mollusca</taxon>
        <taxon>Cephalopoda</taxon>
        <taxon>Coleoidea</taxon>
        <taxon>Octopodiformes</taxon>
        <taxon>Octopoda</taxon>
        <taxon>Incirrata</taxon>
        <taxon>Octopodidae</taxon>
        <taxon>Octopus</taxon>
    </lineage>
</organism>
<keyword evidence="1" id="KW-1133">Transmembrane helix</keyword>
<evidence type="ECO:0000313" key="2">
    <source>
        <dbReference type="EMBL" id="KOF75754.1"/>
    </source>
</evidence>
<proteinExistence type="predicted"/>
<accession>A0A0L8GFY7</accession>
<name>A0A0L8GFY7_OCTBM</name>
<protein>
    <submittedName>
        <fullName evidence="2">Uncharacterized protein</fullName>
    </submittedName>
</protein>
<feature type="transmembrane region" description="Helical" evidence="1">
    <location>
        <begin position="32"/>
        <end position="54"/>
    </location>
</feature>
<sequence length="66" mass="7856">MYILITKLYIIVKHIFDCCSSKAIKYCHISLAAYHFIGIAIINCLLLFVNKIYFFRNKNKQIQSYF</sequence>
<keyword evidence="1" id="KW-0472">Membrane</keyword>
<keyword evidence="1" id="KW-0812">Transmembrane</keyword>